<protein>
    <submittedName>
        <fullName evidence="9">Thioredoxin family protein</fullName>
    </submittedName>
</protein>
<feature type="transmembrane region" description="Helical" evidence="7">
    <location>
        <begin position="82"/>
        <end position="103"/>
    </location>
</feature>
<dbReference type="KEGG" id="dvn:HQ394_11525"/>
<dbReference type="GO" id="GO:0016020">
    <property type="term" value="C:membrane"/>
    <property type="evidence" value="ECO:0007669"/>
    <property type="project" value="UniProtKB-SubCell"/>
</dbReference>
<keyword evidence="5 7" id="KW-0472">Membrane</keyword>
<feature type="transmembrane region" description="Helical" evidence="7">
    <location>
        <begin position="198"/>
        <end position="221"/>
    </location>
</feature>
<dbReference type="RefSeq" id="WP_190260344.1">
    <property type="nucleotide sequence ID" value="NZ_CP053923.1"/>
</dbReference>
<gene>
    <name evidence="9" type="ORF">HQ394_11525</name>
</gene>
<dbReference type="InterPro" id="IPR036249">
    <property type="entry name" value="Thioredoxin-like_sf"/>
</dbReference>
<dbReference type="InterPro" id="IPR003834">
    <property type="entry name" value="Cyt_c_assmbl_TM_dom"/>
</dbReference>
<dbReference type="Gene3D" id="3.40.30.10">
    <property type="entry name" value="Glutaredoxin"/>
    <property type="match status" value="1"/>
</dbReference>
<feature type="transmembrane region" description="Helical" evidence="7">
    <location>
        <begin position="45"/>
        <end position="70"/>
    </location>
</feature>
<keyword evidence="4 7" id="KW-1133">Transmembrane helix</keyword>
<evidence type="ECO:0000256" key="6">
    <source>
        <dbReference type="SAM" id="MobiDB-lite"/>
    </source>
</evidence>
<proteinExistence type="predicted"/>
<dbReference type="CDD" id="cd02953">
    <property type="entry name" value="DsbDgamma"/>
    <property type="match status" value="1"/>
</dbReference>
<dbReference type="GO" id="GO:0017004">
    <property type="term" value="P:cytochrome complex assembly"/>
    <property type="evidence" value="ECO:0007669"/>
    <property type="project" value="UniProtKB-KW"/>
</dbReference>
<evidence type="ECO:0000256" key="1">
    <source>
        <dbReference type="ARBA" id="ARBA00004141"/>
    </source>
</evidence>
<dbReference type="Proteomes" id="UP000516369">
    <property type="component" value="Chromosome"/>
</dbReference>
<feature type="compositionally biased region" description="Basic and acidic residues" evidence="6">
    <location>
        <begin position="452"/>
        <end position="463"/>
    </location>
</feature>
<reference evidence="9 10" key="1">
    <citation type="submission" date="2020-05" db="EMBL/GenBank/DDBJ databases">
        <title>Complete closed genome sequence of Defluviicoccus vanus.</title>
        <authorList>
            <person name="Bessarab I."/>
            <person name="Arumugam K."/>
            <person name="Maszenan A.M."/>
            <person name="Seviour R.J."/>
            <person name="Williams R.B."/>
        </authorList>
    </citation>
    <scope>NUCLEOTIDE SEQUENCE [LARGE SCALE GENOMIC DNA]</scope>
    <source>
        <strain evidence="9 10">Ben 114</strain>
    </source>
</reference>
<dbReference type="GO" id="GO:0015035">
    <property type="term" value="F:protein-disulfide reductase activity"/>
    <property type="evidence" value="ECO:0007669"/>
    <property type="project" value="TreeGrafter"/>
</dbReference>
<feature type="domain" description="Cytochrome C biogenesis protein transmembrane" evidence="8">
    <location>
        <begin position="2"/>
        <end position="216"/>
    </location>
</feature>
<dbReference type="GO" id="GO:0045454">
    <property type="term" value="P:cell redox homeostasis"/>
    <property type="evidence" value="ECO:0007669"/>
    <property type="project" value="TreeGrafter"/>
</dbReference>
<evidence type="ECO:0000256" key="2">
    <source>
        <dbReference type="ARBA" id="ARBA00022692"/>
    </source>
</evidence>
<dbReference type="PANTHER" id="PTHR32234:SF3">
    <property type="entry name" value="SUPPRESSION OF COPPER SENSITIVITY PROTEIN"/>
    <property type="match status" value="1"/>
</dbReference>
<name>A0A7H1N295_9PROT</name>
<dbReference type="AlphaFoldDB" id="A0A7H1N295"/>
<evidence type="ECO:0000313" key="9">
    <source>
        <dbReference type="EMBL" id="QNT69831.1"/>
    </source>
</evidence>
<evidence type="ECO:0000259" key="8">
    <source>
        <dbReference type="Pfam" id="PF02683"/>
    </source>
</evidence>
<keyword evidence="2 7" id="KW-0812">Transmembrane</keyword>
<evidence type="ECO:0000313" key="10">
    <source>
        <dbReference type="Proteomes" id="UP000516369"/>
    </source>
</evidence>
<evidence type="ECO:0000256" key="4">
    <source>
        <dbReference type="ARBA" id="ARBA00022989"/>
    </source>
</evidence>
<keyword evidence="3" id="KW-0201">Cytochrome c-type biogenesis</keyword>
<keyword evidence="10" id="KW-1185">Reference proteome</keyword>
<dbReference type="EMBL" id="CP053923">
    <property type="protein sequence ID" value="QNT69831.1"/>
    <property type="molecule type" value="Genomic_DNA"/>
</dbReference>
<sequence length="498" mass="52239">MILLLAVVGGLILNLMPCVLPVLSIKLLAVVSHGGGDRRQVRLGFLATAAGILFSFLLLAVALIAVRAAGVAAGWGLQFQQPWFLVAMTLVVTLFACNLWGAFELGVPTTVAAVDDRAARVHGLGGHFLTGALATLLATPCSAPFVGTAIGFALSGGPVSTLAVFSALAVGLALPYLAVAAVPSLATRLPRPGRWMVWLRRGLGVVLVGTGVWLLTILAAAQGAGDAVRVGVLAAAMALALVLGRTVLPARWHRLSQFVALAFGVIAFLVPAPSLPTANAPADRGWQPLVPADIPALVAAGNTVYVNVTADWCLTCKLNERLVLGRDPVASRLAGTGVVAMRGDWTRPDEGIARYLADFGRYGIPFDAVYGPATPGGTALPELLTAEVVMAALARAGGCRRRAPMPTLMRHWPPRYRRAPEDHRTCGRCRGREMTGVSFYGQSGHMRGGGSGRDRYDNAKEEGGSDDNQGWGFDSRGKADGLGRKRARAGHDRHPVQG</sequence>
<evidence type="ECO:0000256" key="7">
    <source>
        <dbReference type="SAM" id="Phobius"/>
    </source>
</evidence>
<dbReference type="InterPro" id="IPR035671">
    <property type="entry name" value="DsbD_gamma"/>
</dbReference>
<feature type="compositionally biased region" description="Basic and acidic residues" evidence="6">
    <location>
        <begin position="475"/>
        <end position="498"/>
    </location>
</feature>
<feature type="transmembrane region" description="Helical" evidence="7">
    <location>
        <begin position="255"/>
        <end position="275"/>
    </location>
</feature>
<comment type="subcellular location">
    <subcellularLocation>
        <location evidence="1">Membrane</location>
        <topology evidence="1">Multi-pass membrane protein</topology>
    </subcellularLocation>
</comment>
<evidence type="ECO:0000256" key="3">
    <source>
        <dbReference type="ARBA" id="ARBA00022748"/>
    </source>
</evidence>
<evidence type="ECO:0000256" key="5">
    <source>
        <dbReference type="ARBA" id="ARBA00023136"/>
    </source>
</evidence>
<feature type="transmembrane region" description="Helical" evidence="7">
    <location>
        <begin position="227"/>
        <end position="248"/>
    </location>
</feature>
<feature type="region of interest" description="Disordered" evidence="6">
    <location>
        <begin position="439"/>
        <end position="498"/>
    </location>
</feature>
<dbReference type="Pfam" id="PF13899">
    <property type="entry name" value="Thioredoxin_7"/>
    <property type="match status" value="1"/>
</dbReference>
<dbReference type="Pfam" id="PF02683">
    <property type="entry name" value="DsbD_TM"/>
    <property type="match status" value="1"/>
</dbReference>
<dbReference type="PANTHER" id="PTHR32234">
    <property type="entry name" value="THIOL:DISULFIDE INTERCHANGE PROTEIN DSBD"/>
    <property type="match status" value="1"/>
</dbReference>
<feature type="transmembrane region" description="Helical" evidence="7">
    <location>
        <begin position="162"/>
        <end position="186"/>
    </location>
</feature>
<dbReference type="SUPFAM" id="SSF52833">
    <property type="entry name" value="Thioredoxin-like"/>
    <property type="match status" value="1"/>
</dbReference>
<organism evidence="9 10">
    <name type="scientific">Defluviicoccus vanus</name>
    <dbReference type="NCBI Taxonomy" id="111831"/>
    <lineage>
        <taxon>Bacteria</taxon>
        <taxon>Pseudomonadati</taxon>
        <taxon>Pseudomonadota</taxon>
        <taxon>Alphaproteobacteria</taxon>
        <taxon>Rhodospirillales</taxon>
        <taxon>Rhodospirillaceae</taxon>
        <taxon>Defluviicoccus</taxon>
    </lineage>
</organism>
<accession>A0A7H1N295</accession>